<dbReference type="Pfam" id="PF00691">
    <property type="entry name" value="OmpA"/>
    <property type="match status" value="1"/>
</dbReference>
<sequence>MAYRTPFAAVSVLAGAIVLVAGCSGGGGGEPIEEPSGSPEETTVESPDGPFIREGVLGGPAEFRARIEVTAVERRDDRTVVRFVTTPLDEGEQTVRGAFGGKSSTPVGFRLLDPVGERIYRPLVDGDGGGVLGTELPTWVVGEVEYTMEAHFPRLPEDVSAVTLITPGTTAEMTGIPVEEVDDPGEAPSEEPPNYLDLAPGELVELPVDSGPIEGDPDDRVSTLYSVVQKPGEERDTAGDRVRITVPAGEVFADGGAELSRDADDVLHRLVTEFHDRADPEKDIKVTVHTAAAGEAEANEKLSKDRAKAAEEFLAEGAGDGYTIVATGKGGEEPVADEGGVDIEKAQARNHRIEVSYRVLEQEEKGDGSEDGESDEDASEEPAEGPSEAGGPEPGPGSAGPLPAPFRSQEAPRVARNTGWTRDFDFELDVLPAYRDGEFLVVNMVIRNITDPETVQGEVEIGKPFAGEYEGSHFGDFRVVDPESGIAYREVRIGGTRPHEKEGGVDYVESPGNAFFPEPGWEGRVFLYVPAPPAEVGAVTLDAGLFGGVEGVPVE</sequence>
<dbReference type="InterPro" id="IPR006665">
    <property type="entry name" value="OmpA-like"/>
</dbReference>
<proteinExistence type="predicted"/>
<feature type="region of interest" description="Disordered" evidence="2">
    <location>
        <begin position="28"/>
        <end position="49"/>
    </location>
</feature>
<comment type="caution">
    <text evidence="4">The sequence shown here is derived from an EMBL/GenBank/DDBJ whole genome shotgun (WGS) entry which is preliminary data.</text>
</comment>
<evidence type="ECO:0000256" key="2">
    <source>
        <dbReference type="SAM" id="MobiDB-lite"/>
    </source>
</evidence>
<protein>
    <submittedName>
        <fullName evidence="4">OmpA family protein</fullName>
    </submittedName>
</protein>
<dbReference type="Gene3D" id="3.30.1330.60">
    <property type="entry name" value="OmpA-like domain"/>
    <property type="match status" value="1"/>
</dbReference>
<feature type="domain" description="OmpA-like" evidence="3">
    <location>
        <begin position="239"/>
        <end position="361"/>
    </location>
</feature>
<gene>
    <name evidence="4" type="ORF">O4U47_28830</name>
</gene>
<dbReference type="RefSeq" id="WP_270681139.1">
    <property type="nucleotide sequence ID" value="NZ_JAQFWP010000090.1"/>
</dbReference>
<feature type="region of interest" description="Disordered" evidence="2">
    <location>
        <begin position="354"/>
        <end position="414"/>
    </location>
</feature>
<dbReference type="InterPro" id="IPR036737">
    <property type="entry name" value="OmpA-like_sf"/>
</dbReference>
<dbReference type="Proteomes" id="UP001165685">
    <property type="component" value="Unassembled WGS sequence"/>
</dbReference>
<dbReference type="PROSITE" id="PS51123">
    <property type="entry name" value="OMPA_2"/>
    <property type="match status" value="1"/>
</dbReference>
<dbReference type="PANTHER" id="PTHR30329:SF21">
    <property type="entry name" value="LIPOPROTEIN YIAD-RELATED"/>
    <property type="match status" value="1"/>
</dbReference>
<organism evidence="4 5">
    <name type="scientific">Nocardiopsis suaedae</name>
    <dbReference type="NCBI Taxonomy" id="3018444"/>
    <lineage>
        <taxon>Bacteria</taxon>
        <taxon>Bacillati</taxon>
        <taxon>Actinomycetota</taxon>
        <taxon>Actinomycetes</taxon>
        <taxon>Streptosporangiales</taxon>
        <taxon>Nocardiopsidaceae</taxon>
        <taxon>Nocardiopsis</taxon>
    </lineage>
</organism>
<evidence type="ECO:0000313" key="5">
    <source>
        <dbReference type="Proteomes" id="UP001165685"/>
    </source>
</evidence>
<dbReference type="InterPro" id="IPR050330">
    <property type="entry name" value="Bact_OuterMem_StrucFunc"/>
</dbReference>
<feature type="compositionally biased region" description="Basic and acidic residues" evidence="2">
    <location>
        <begin position="354"/>
        <end position="368"/>
    </location>
</feature>
<keyword evidence="5" id="KW-1185">Reference proteome</keyword>
<name>A0ABT4TV17_9ACTN</name>
<dbReference type="PANTHER" id="PTHR30329">
    <property type="entry name" value="STATOR ELEMENT OF FLAGELLAR MOTOR COMPLEX"/>
    <property type="match status" value="1"/>
</dbReference>
<keyword evidence="1" id="KW-0472">Membrane</keyword>
<feature type="compositionally biased region" description="Acidic residues" evidence="2">
    <location>
        <begin position="369"/>
        <end position="383"/>
    </location>
</feature>
<evidence type="ECO:0000259" key="3">
    <source>
        <dbReference type="PROSITE" id="PS51123"/>
    </source>
</evidence>
<evidence type="ECO:0000256" key="1">
    <source>
        <dbReference type="PROSITE-ProRule" id="PRU00473"/>
    </source>
</evidence>
<reference evidence="4" key="1">
    <citation type="submission" date="2023-01" db="EMBL/GenBank/DDBJ databases">
        <title>Draft genome sequence of Nocardiopsis sp. LSu2-4 isolated from halophytes.</title>
        <authorList>
            <person name="Duangmal K."/>
            <person name="Chantavorakit T."/>
        </authorList>
    </citation>
    <scope>NUCLEOTIDE SEQUENCE</scope>
    <source>
        <strain evidence="4">LSu2-4</strain>
    </source>
</reference>
<dbReference type="EMBL" id="JAQFWP010000090">
    <property type="protein sequence ID" value="MDA2808548.1"/>
    <property type="molecule type" value="Genomic_DNA"/>
</dbReference>
<feature type="compositionally biased region" description="Low complexity" evidence="2">
    <location>
        <begin position="34"/>
        <end position="47"/>
    </location>
</feature>
<accession>A0ABT4TV17</accession>
<dbReference type="PROSITE" id="PS51257">
    <property type="entry name" value="PROKAR_LIPOPROTEIN"/>
    <property type="match status" value="1"/>
</dbReference>
<dbReference type="SUPFAM" id="SSF103088">
    <property type="entry name" value="OmpA-like"/>
    <property type="match status" value="1"/>
</dbReference>
<evidence type="ECO:0000313" key="4">
    <source>
        <dbReference type="EMBL" id="MDA2808548.1"/>
    </source>
</evidence>